<name>A0A2R5GDU4_9STRA</name>
<evidence type="ECO:0008006" key="8">
    <source>
        <dbReference type="Google" id="ProtNLM"/>
    </source>
</evidence>
<gene>
    <name evidence="6" type="ORF">FCC1311_049562</name>
</gene>
<dbReference type="Gene3D" id="3.90.1280.10">
    <property type="entry name" value="HSP33 redox switch-like"/>
    <property type="match status" value="1"/>
</dbReference>
<evidence type="ECO:0000256" key="4">
    <source>
        <dbReference type="ARBA" id="ARBA00023186"/>
    </source>
</evidence>
<evidence type="ECO:0000256" key="5">
    <source>
        <dbReference type="ARBA" id="ARBA00023284"/>
    </source>
</evidence>
<dbReference type="InterPro" id="IPR016154">
    <property type="entry name" value="Heat_shock_Hsp33_C"/>
</dbReference>
<keyword evidence="1" id="KW-0963">Cytoplasm</keyword>
<keyword evidence="4" id="KW-0143">Chaperone</keyword>
<evidence type="ECO:0000256" key="1">
    <source>
        <dbReference type="ARBA" id="ARBA00022490"/>
    </source>
</evidence>
<evidence type="ECO:0000256" key="3">
    <source>
        <dbReference type="ARBA" id="ARBA00023157"/>
    </source>
</evidence>
<dbReference type="EMBL" id="BEYU01000047">
    <property type="protein sequence ID" value="GBG28735.1"/>
    <property type="molecule type" value="Genomic_DNA"/>
</dbReference>
<protein>
    <recommendedName>
        <fullName evidence="8">33 kDa chaperonin</fullName>
    </recommendedName>
</protein>
<dbReference type="SUPFAM" id="SSF64397">
    <property type="entry name" value="Hsp33 domain"/>
    <property type="match status" value="1"/>
</dbReference>
<accession>A0A2R5GDU4</accession>
<keyword evidence="3" id="KW-1015">Disulfide bond</keyword>
<dbReference type="GO" id="GO:0051082">
    <property type="term" value="F:unfolded protein binding"/>
    <property type="evidence" value="ECO:0007669"/>
    <property type="project" value="InterPro"/>
</dbReference>
<dbReference type="GO" id="GO:0042026">
    <property type="term" value="P:protein refolding"/>
    <property type="evidence" value="ECO:0007669"/>
    <property type="project" value="TreeGrafter"/>
</dbReference>
<comment type="caution">
    <text evidence="6">The sequence shown here is derived from an EMBL/GenBank/DDBJ whole genome shotgun (WGS) entry which is preliminary data.</text>
</comment>
<keyword evidence="5" id="KW-0676">Redox-active center</keyword>
<proteinExistence type="predicted"/>
<dbReference type="SUPFAM" id="SSF118352">
    <property type="entry name" value="HSP33 redox switch-like"/>
    <property type="match status" value="1"/>
</dbReference>
<dbReference type="Gene3D" id="3.55.30.10">
    <property type="entry name" value="Hsp33 domain"/>
    <property type="match status" value="1"/>
</dbReference>
<reference evidence="6 7" key="1">
    <citation type="submission" date="2017-12" db="EMBL/GenBank/DDBJ databases">
        <title>Sequencing, de novo assembly and annotation of complete genome of a new Thraustochytrid species, strain FCC1311.</title>
        <authorList>
            <person name="Sedici K."/>
            <person name="Godart F."/>
            <person name="Aiese Cigliano R."/>
            <person name="Sanseverino W."/>
            <person name="Barakat M."/>
            <person name="Ortet P."/>
            <person name="Marechal E."/>
            <person name="Cagnac O."/>
            <person name="Amato A."/>
        </authorList>
    </citation>
    <scope>NUCLEOTIDE SEQUENCE [LARGE SCALE GENOMIC DNA]</scope>
</reference>
<dbReference type="GO" id="GO:0044183">
    <property type="term" value="F:protein folding chaperone"/>
    <property type="evidence" value="ECO:0007669"/>
    <property type="project" value="TreeGrafter"/>
</dbReference>
<sequence>MRRAGFYQDLLKEALGRWEWPRENEHLDRAKFATEECFGPLLAGTIALNGFQKGDERVETLLRDQAGTSLARVESTRSGVVRAAFPREPFLAPTLNETPYTTEDAKGLPSPHALLVSKVLYHQAEPYLSTVASDTGSSTVGELWDRFFARSEQIPTLALVRTKLADDGSVELCAALTIQGLVGDDEASPQELIESFREDLASSEVLDGLVGENGADWMRSVLPDLPDDFEVKERNDPERGKLFTLRPVTFFCPCSVERMAQSIAGLANDPDEIFEPEQENLEVVCSYCNGKHEVSRDAVRAATTATSSAS</sequence>
<dbReference type="Proteomes" id="UP000241890">
    <property type="component" value="Unassembled WGS sequence"/>
</dbReference>
<dbReference type="AlphaFoldDB" id="A0A2R5GDU4"/>
<evidence type="ECO:0000313" key="6">
    <source>
        <dbReference type="EMBL" id="GBG28735.1"/>
    </source>
</evidence>
<dbReference type="Pfam" id="PF01430">
    <property type="entry name" value="HSP33"/>
    <property type="match status" value="1"/>
</dbReference>
<keyword evidence="7" id="KW-1185">Reference proteome</keyword>
<keyword evidence="2" id="KW-0862">Zinc</keyword>
<evidence type="ECO:0000313" key="7">
    <source>
        <dbReference type="Proteomes" id="UP000241890"/>
    </source>
</evidence>
<dbReference type="InParanoid" id="A0A2R5GDU4"/>
<organism evidence="6 7">
    <name type="scientific">Hondaea fermentalgiana</name>
    <dbReference type="NCBI Taxonomy" id="2315210"/>
    <lineage>
        <taxon>Eukaryota</taxon>
        <taxon>Sar</taxon>
        <taxon>Stramenopiles</taxon>
        <taxon>Bigyra</taxon>
        <taxon>Labyrinthulomycetes</taxon>
        <taxon>Thraustochytrida</taxon>
        <taxon>Thraustochytriidae</taxon>
        <taxon>Hondaea</taxon>
    </lineage>
</organism>
<dbReference type="InterPro" id="IPR016153">
    <property type="entry name" value="Heat_shock_Hsp33_N"/>
</dbReference>
<dbReference type="InterPro" id="IPR000397">
    <property type="entry name" value="Heat_shock_Hsp33"/>
</dbReference>
<dbReference type="GO" id="GO:0005737">
    <property type="term" value="C:cytoplasm"/>
    <property type="evidence" value="ECO:0007669"/>
    <property type="project" value="InterPro"/>
</dbReference>
<dbReference type="PANTHER" id="PTHR30111">
    <property type="entry name" value="33 KDA CHAPERONIN"/>
    <property type="match status" value="1"/>
</dbReference>
<evidence type="ECO:0000256" key="2">
    <source>
        <dbReference type="ARBA" id="ARBA00022833"/>
    </source>
</evidence>
<dbReference type="PANTHER" id="PTHR30111:SF1">
    <property type="entry name" value="33 KDA CHAPERONIN"/>
    <property type="match status" value="1"/>
</dbReference>